<feature type="signal peptide" evidence="1">
    <location>
        <begin position="1"/>
        <end position="25"/>
    </location>
</feature>
<reference evidence="2 3" key="1">
    <citation type="submission" date="2016-11" db="EMBL/GenBank/DDBJ databases">
        <title>Whole genomes of Flavobacteriaceae.</title>
        <authorList>
            <person name="Stine C."/>
            <person name="Li C."/>
            <person name="Tadesse D."/>
        </authorList>
    </citation>
    <scope>NUCLEOTIDE SEQUENCE [LARGE SCALE GENOMIC DNA]</scope>
    <source>
        <strain evidence="2 3">DSM 24704</strain>
    </source>
</reference>
<comment type="caution">
    <text evidence="2">The sequence shown here is derived from an EMBL/GenBank/DDBJ whole genome shotgun (WGS) entry which is preliminary data.</text>
</comment>
<organism evidence="2 3">
    <name type="scientific">Flavobacterium araucananum</name>
    <dbReference type="NCBI Taxonomy" id="946678"/>
    <lineage>
        <taxon>Bacteria</taxon>
        <taxon>Pseudomonadati</taxon>
        <taxon>Bacteroidota</taxon>
        <taxon>Flavobacteriia</taxon>
        <taxon>Flavobacteriales</taxon>
        <taxon>Flavobacteriaceae</taxon>
        <taxon>Flavobacterium</taxon>
    </lineage>
</organism>
<proteinExistence type="predicted"/>
<evidence type="ECO:0000313" key="2">
    <source>
        <dbReference type="EMBL" id="OXG04862.1"/>
    </source>
</evidence>
<dbReference type="OrthoDB" id="836646at2"/>
<gene>
    <name evidence="2" type="ORF">B0A64_14490</name>
</gene>
<protein>
    <recommendedName>
        <fullName evidence="4">Lipoprotein</fullName>
    </recommendedName>
</protein>
<name>A0A227P554_9FLAO</name>
<dbReference type="EMBL" id="MUGS01000029">
    <property type="protein sequence ID" value="OXG04862.1"/>
    <property type="molecule type" value="Genomic_DNA"/>
</dbReference>
<feature type="chain" id="PRO_5030039259" description="Lipoprotein" evidence="1">
    <location>
        <begin position="26"/>
        <end position="307"/>
    </location>
</feature>
<keyword evidence="1" id="KW-0732">Signal</keyword>
<dbReference type="PROSITE" id="PS51257">
    <property type="entry name" value="PROKAR_LIPOPROTEIN"/>
    <property type="match status" value="1"/>
</dbReference>
<sequence length="307" mass="34442">MKRLKIFTGLLLVSILVSSCSTVLKGRKIDYLTNNFCQPTIQYDYSQIEIPKNSDPKQDSILNANLSRHDILICKAIRIETYLSAYLQTKNDTLKKLVLKQKITDRLILTSIEINALASELDCNGERINKLADFVDDINNKRTRNITVASVTLGALTTVATVLIKNNNASNIVGVSGGLLSAGLGALTISPKGDKINLKLQRNLLANIWYNDNLNQAYPNSIWTILNEKQFSNSGENDLQESIKNRWLQYNFDGKIDPETQRLFFDEGGIYTADDLHSRANMLNELQSTVRSLDQDLKSLAIRLNGF</sequence>
<keyword evidence="3" id="KW-1185">Reference proteome</keyword>
<evidence type="ECO:0000256" key="1">
    <source>
        <dbReference type="SAM" id="SignalP"/>
    </source>
</evidence>
<dbReference type="RefSeq" id="WP_089480238.1">
    <property type="nucleotide sequence ID" value="NZ_MUGS01000029.1"/>
</dbReference>
<dbReference type="AlphaFoldDB" id="A0A227P554"/>
<evidence type="ECO:0000313" key="3">
    <source>
        <dbReference type="Proteomes" id="UP000214684"/>
    </source>
</evidence>
<accession>A0A227P554</accession>
<dbReference type="Proteomes" id="UP000214684">
    <property type="component" value="Unassembled WGS sequence"/>
</dbReference>
<evidence type="ECO:0008006" key="4">
    <source>
        <dbReference type="Google" id="ProtNLM"/>
    </source>
</evidence>